<dbReference type="KEGG" id="pco:PHACADRAFT_259569"/>
<dbReference type="GeneID" id="18917457"/>
<dbReference type="GO" id="GO:0008270">
    <property type="term" value="F:zinc ion binding"/>
    <property type="evidence" value="ECO:0007669"/>
    <property type="project" value="UniProtKB-KW"/>
</dbReference>
<organism evidence="5 6">
    <name type="scientific">Phanerochaete carnosa (strain HHB-10118-sp)</name>
    <name type="common">White-rot fungus</name>
    <name type="synonym">Peniophora carnosa</name>
    <dbReference type="NCBI Taxonomy" id="650164"/>
    <lineage>
        <taxon>Eukaryota</taxon>
        <taxon>Fungi</taxon>
        <taxon>Dikarya</taxon>
        <taxon>Basidiomycota</taxon>
        <taxon>Agaricomycotina</taxon>
        <taxon>Agaricomycetes</taxon>
        <taxon>Polyporales</taxon>
        <taxon>Phanerochaetaceae</taxon>
        <taxon>Phanerochaete</taxon>
    </lineage>
</organism>
<keyword evidence="1" id="KW-0862">Zinc</keyword>
<evidence type="ECO:0000313" key="5">
    <source>
        <dbReference type="EMBL" id="EKM53303.1"/>
    </source>
</evidence>
<feature type="region of interest" description="Disordered" evidence="3">
    <location>
        <begin position="238"/>
        <end position="298"/>
    </location>
</feature>
<accession>K5VPE7</accession>
<feature type="compositionally biased region" description="Low complexity" evidence="3">
    <location>
        <begin position="260"/>
        <end position="297"/>
    </location>
</feature>
<name>K5VPE7_PHACS</name>
<dbReference type="InParanoid" id="K5VPE7"/>
<feature type="domain" description="RING-type" evidence="4">
    <location>
        <begin position="10"/>
        <end position="56"/>
    </location>
</feature>
<evidence type="ECO:0000313" key="6">
    <source>
        <dbReference type="Proteomes" id="UP000008370"/>
    </source>
</evidence>
<sequence length="460" mass="50460">MIALSPGSLCDVCAEEYGPHNYPHSIPCGHILCLNCCNNIIEKSSTRRAPCCPFCRETFTSDSVRIMRVDYTPTSSGWSTPRGGANGIHEVIVESDSEDTLSAGLKAREQAKRLEYKVARVAGKKCSVEEVSSLHKELQDWLSSSAKVKPREQTSSLELSAALLRAILMNHYAHSEATKVTKQTEAQLTRQLEEVERMKAKIEAELRRLRAEYSQLAQEHQSARAELSKFKVKLNASSLNVPATPPPKSYASLQNGGLLSPARSKTAAPTSPTSSTSDPRSRATSPTSPTPYSHAPAVHSPLTSRIASTPLHTRSVSVQPTNIPHRSFTPAVRSGTPAVRSGTPATPARPELRSPTRRLSVSTPSPMKMVRSTSSGSSADEIKFKRTCCRRSAMQSACSLSRGGCRTSSLRALRLAVFVCRHLRRRLHLRLALGRSRFPKRLPLCAHRFGTKPRSPRTHR</sequence>
<keyword evidence="6" id="KW-1185">Reference proteome</keyword>
<feature type="coiled-coil region" evidence="2">
    <location>
        <begin position="181"/>
        <end position="233"/>
    </location>
</feature>
<keyword evidence="1" id="KW-0479">Metal-binding</keyword>
<dbReference type="InterPro" id="IPR001841">
    <property type="entry name" value="Znf_RING"/>
</dbReference>
<dbReference type="EMBL" id="JH930474">
    <property type="protein sequence ID" value="EKM53303.1"/>
    <property type="molecule type" value="Genomic_DNA"/>
</dbReference>
<dbReference type="InterPro" id="IPR013083">
    <property type="entry name" value="Znf_RING/FYVE/PHD"/>
</dbReference>
<dbReference type="Proteomes" id="UP000008370">
    <property type="component" value="Unassembled WGS sequence"/>
</dbReference>
<evidence type="ECO:0000259" key="4">
    <source>
        <dbReference type="PROSITE" id="PS50089"/>
    </source>
</evidence>
<reference evidence="5 6" key="1">
    <citation type="journal article" date="2012" name="BMC Genomics">
        <title>Comparative genomics of the white-rot fungi, Phanerochaete carnosa and P. chrysosporium, to elucidate the genetic basis of the distinct wood types they colonize.</title>
        <authorList>
            <person name="Suzuki H."/>
            <person name="MacDonald J."/>
            <person name="Syed K."/>
            <person name="Salamov A."/>
            <person name="Hori C."/>
            <person name="Aerts A."/>
            <person name="Henrissat B."/>
            <person name="Wiebenga A."/>
            <person name="vanKuyk P.A."/>
            <person name="Barry K."/>
            <person name="Lindquist E."/>
            <person name="LaButti K."/>
            <person name="Lapidus A."/>
            <person name="Lucas S."/>
            <person name="Coutinho P."/>
            <person name="Gong Y."/>
            <person name="Samejima M."/>
            <person name="Mahadevan R."/>
            <person name="Abou-Zaid M."/>
            <person name="de Vries R.P."/>
            <person name="Igarashi K."/>
            <person name="Yadav J.S."/>
            <person name="Grigoriev I.V."/>
            <person name="Master E.R."/>
        </authorList>
    </citation>
    <scope>NUCLEOTIDE SEQUENCE [LARGE SCALE GENOMIC DNA]</scope>
    <source>
        <strain evidence="5 6">HHB-10118-sp</strain>
    </source>
</reference>
<dbReference type="PROSITE" id="PS50089">
    <property type="entry name" value="ZF_RING_2"/>
    <property type="match status" value="1"/>
</dbReference>
<keyword evidence="1" id="KW-0863">Zinc-finger</keyword>
<feature type="compositionally biased region" description="Polar residues" evidence="3">
    <location>
        <begin position="357"/>
        <end position="378"/>
    </location>
</feature>
<protein>
    <recommendedName>
        <fullName evidence="4">RING-type domain-containing protein</fullName>
    </recommendedName>
</protein>
<dbReference type="OrthoDB" id="6105938at2759"/>
<evidence type="ECO:0000256" key="3">
    <source>
        <dbReference type="SAM" id="MobiDB-lite"/>
    </source>
</evidence>
<keyword evidence="2" id="KW-0175">Coiled coil</keyword>
<feature type="region of interest" description="Disordered" evidence="3">
    <location>
        <begin position="320"/>
        <end position="378"/>
    </location>
</feature>
<dbReference type="Gene3D" id="6.10.250.3110">
    <property type="match status" value="1"/>
</dbReference>
<evidence type="ECO:0000256" key="2">
    <source>
        <dbReference type="SAM" id="Coils"/>
    </source>
</evidence>
<evidence type="ECO:0000256" key="1">
    <source>
        <dbReference type="PROSITE-ProRule" id="PRU00175"/>
    </source>
</evidence>
<dbReference type="STRING" id="650164.K5VPE7"/>
<dbReference type="AlphaFoldDB" id="K5VPE7"/>
<dbReference type="HOGENOM" id="CLU_045015_0_0_1"/>
<dbReference type="SUPFAM" id="SSF57850">
    <property type="entry name" value="RING/U-box"/>
    <property type="match status" value="1"/>
</dbReference>
<dbReference type="Gene3D" id="3.30.40.10">
    <property type="entry name" value="Zinc/RING finger domain, C3HC4 (zinc finger)"/>
    <property type="match status" value="1"/>
</dbReference>
<proteinExistence type="predicted"/>
<feature type="non-terminal residue" evidence="5">
    <location>
        <position position="1"/>
    </location>
</feature>
<gene>
    <name evidence="5" type="ORF">PHACADRAFT_259569</name>
</gene>
<dbReference type="RefSeq" id="XP_007397995.1">
    <property type="nucleotide sequence ID" value="XM_007397933.1"/>
</dbReference>